<accession>A0A1I1FSC5</accession>
<reference evidence="2 3" key="1">
    <citation type="submission" date="2016-10" db="EMBL/GenBank/DDBJ databases">
        <authorList>
            <person name="de Groot N.N."/>
        </authorList>
    </citation>
    <scope>NUCLEOTIDE SEQUENCE [LARGE SCALE GENOMIC DNA]</scope>
    <source>
        <strain evidence="2 3">DSM 26130</strain>
    </source>
</reference>
<feature type="chain" id="PRO_5011549134" description="Histidine kinase-like ATPase domain-containing protein" evidence="1">
    <location>
        <begin position="20"/>
        <end position="111"/>
    </location>
</feature>
<name>A0A1I1FSC5_9BACT</name>
<keyword evidence="1" id="KW-0732">Signal</keyword>
<feature type="signal peptide" evidence="1">
    <location>
        <begin position="1"/>
        <end position="19"/>
    </location>
</feature>
<dbReference type="Proteomes" id="UP000198598">
    <property type="component" value="Unassembled WGS sequence"/>
</dbReference>
<evidence type="ECO:0000313" key="2">
    <source>
        <dbReference type="EMBL" id="SFC02469.1"/>
    </source>
</evidence>
<dbReference type="EMBL" id="FOLQ01000001">
    <property type="protein sequence ID" value="SFC02469.1"/>
    <property type="molecule type" value="Genomic_DNA"/>
</dbReference>
<dbReference type="AlphaFoldDB" id="A0A1I1FSC5"/>
<dbReference type="STRING" id="662367.SAMN05216167_101302"/>
<protein>
    <recommendedName>
        <fullName evidence="4">Histidine kinase-like ATPase domain-containing protein</fullName>
    </recommendedName>
</protein>
<dbReference type="InterPro" id="IPR036890">
    <property type="entry name" value="HATPase_C_sf"/>
</dbReference>
<evidence type="ECO:0000313" key="3">
    <source>
        <dbReference type="Proteomes" id="UP000198598"/>
    </source>
</evidence>
<dbReference type="Gene3D" id="3.30.565.10">
    <property type="entry name" value="Histidine kinase-like ATPase, C-terminal domain"/>
    <property type="match status" value="1"/>
</dbReference>
<evidence type="ECO:0000256" key="1">
    <source>
        <dbReference type="SAM" id="SignalP"/>
    </source>
</evidence>
<dbReference type="SUPFAM" id="SSF55874">
    <property type="entry name" value="ATPase domain of HSP90 chaperone/DNA topoisomerase II/histidine kinase"/>
    <property type="match status" value="1"/>
</dbReference>
<gene>
    <name evidence="2" type="ORF">SAMN05216167_101302</name>
</gene>
<organism evidence="2 3">
    <name type="scientific">Spirosoma endophyticum</name>
    <dbReference type="NCBI Taxonomy" id="662367"/>
    <lineage>
        <taxon>Bacteria</taxon>
        <taxon>Pseudomonadati</taxon>
        <taxon>Bacteroidota</taxon>
        <taxon>Cytophagia</taxon>
        <taxon>Cytophagales</taxon>
        <taxon>Cytophagaceae</taxon>
        <taxon>Spirosoma</taxon>
    </lineage>
</organism>
<keyword evidence="3" id="KW-1185">Reference proteome</keyword>
<proteinExistence type="predicted"/>
<evidence type="ECO:0008006" key="4">
    <source>
        <dbReference type="Google" id="ProtNLM"/>
    </source>
</evidence>
<sequence length="111" mass="12147">MKQYIFLVLCMLPTLSVQAQPTSAQADSLKRVPAGGTLRIEFNRLDCKSYWLLISDDGIGLPINLNPNQSRTLGMSLIRGLSKQLGGTLEISQVNGVQISLRFSEEKAGKP</sequence>